<feature type="transmembrane region" description="Helical" evidence="7">
    <location>
        <begin position="53"/>
        <end position="70"/>
    </location>
</feature>
<feature type="domain" description="ABC transporter" evidence="8">
    <location>
        <begin position="337"/>
        <end position="558"/>
    </location>
</feature>
<dbReference type="InterPro" id="IPR011527">
    <property type="entry name" value="ABC1_TM_dom"/>
</dbReference>
<evidence type="ECO:0000256" key="7">
    <source>
        <dbReference type="SAM" id="Phobius"/>
    </source>
</evidence>
<feature type="transmembrane region" description="Helical" evidence="7">
    <location>
        <begin position="278"/>
        <end position="304"/>
    </location>
</feature>
<keyword evidence="6 7" id="KW-0472">Membrane</keyword>
<dbReference type="PROSITE" id="PS00211">
    <property type="entry name" value="ABC_TRANSPORTER_1"/>
    <property type="match status" value="1"/>
</dbReference>
<dbReference type="PROSITE" id="PS50929">
    <property type="entry name" value="ABC_TM1F"/>
    <property type="match status" value="1"/>
</dbReference>
<sequence>MNQWTPYGPSIKKQSAPSRAKIVIAGVIGGLAVGCGVFLTATSGWLIVQASKHPVILTLLTAVVGVRAFGMGRPAFRYVERVISHDAALNSLRHERTEVYRRLIPLTPARLGRRRRADLLTGVVRDLDDVVDLQVRTVVPLIATLVASAAAVIVGFVLNATAGFVLVVFCASAVLVGALDLALERRGQAQVLEARAAVQRAAHLVSANPAELQAIGASDEALRWIDEAQAELEGASRRQARGRSVGLGLSLALTGTATVALGYLLFDPVRSGDLDTPLAALLVFMPLALGDVLGLIPDAVGALARGRAATKRLSVLLDQAPAVVATAHDEPGPDTTVELRDVSAAWTDDAVHLAPLDLMIRPGEHVTITGPNGSGKSTLLAVLARHLDPASGSYLIGGRDVRSLSLDAVRDLFAVVDDEPHIFVGTVRANMLLARPGASDQQVAAALVQSGLGHWLAALPAGLDTELGDGNRGVSGGERARLGIARAVLSGRPIVLLDEPVAHLDTPTAREVLADLHSATSGRTVILVAHQPVGTIGAQRVVKLNDHRSYEPAPPGWTS</sequence>
<feature type="transmembrane region" description="Helical" evidence="7">
    <location>
        <begin position="245"/>
        <end position="266"/>
    </location>
</feature>
<evidence type="ECO:0000313" key="11">
    <source>
        <dbReference type="Proteomes" id="UP000320806"/>
    </source>
</evidence>
<dbReference type="GO" id="GO:0140359">
    <property type="term" value="F:ABC-type transporter activity"/>
    <property type="evidence" value="ECO:0007669"/>
    <property type="project" value="InterPro"/>
</dbReference>
<keyword evidence="4 10" id="KW-0067">ATP-binding</keyword>
<dbReference type="PROSITE" id="PS50893">
    <property type="entry name" value="ABC_TRANSPORTER_2"/>
    <property type="match status" value="1"/>
</dbReference>
<evidence type="ECO:0000256" key="4">
    <source>
        <dbReference type="ARBA" id="ARBA00022840"/>
    </source>
</evidence>
<dbReference type="GO" id="GO:0016887">
    <property type="term" value="F:ATP hydrolysis activity"/>
    <property type="evidence" value="ECO:0007669"/>
    <property type="project" value="InterPro"/>
</dbReference>
<dbReference type="Gene3D" id="3.40.50.300">
    <property type="entry name" value="P-loop containing nucleotide triphosphate hydrolases"/>
    <property type="match status" value="1"/>
</dbReference>
<reference evidence="10 11" key="1">
    <citation type="submission" date="2019-06" db="EMBL/GenBank/DDBJ databases">
        <title>Sequencing the genomes of 1000 actinobacteria strains.</title>
        <authorList>
            <person name="Klenk H.-P."/>
        </authorList>
    </citation>
    <scope>NUCLEOTIDE SEQUENCE [LARGE SCALE GENOMIC DNA]</scope>
    <source>
        <strain evidence="10 11">DSM 19828</strain>
    </source>
</reference>
<dbReference type="GO" id="GO:0034775">
    <property type="term" value="P:glutathione transmembrane transport"/>
    <property type="evidence" value="ECO:0007669"/>
    <property type="project" value="InterPro"/>
</dbReference>
<protein>
    <submittedName>
        <fullName evidence="10">ATP-binding cassette subfamily C protein CydC</fullName>
    </submittedName>
</protein>
<comment type="subcellular location">
    <subcellularLocation>
        <location evidence="1">Cell membrane</location>
        <topology evidence="1">Multi-pass membrane protein</topology>
    </subcellularLocation>
</comment>
<dbReference type="SUPFAM" id="SSF52540">
    <property type="entry name" value="P-loop containing nucleoside triphosphate hydrolases"/>
    <property type="match status" value="1"/>
</dbReference>
<dbReference type="InterPro" id="IPR027417">
    <property type="entry name" value="P-loop_NTPase"/>
</dbReference>
<dbReference type="InterPro" id="IPR017871">
    <property type="entry name" value="ABC_transporter-like_CS"/>
</dbReference>
<gene>
    <name evidence="10" type="ORF">FB459_0534</name>
</gene>
<dbReference type="SMART" id="SM00382">
    <property type="entry name" value="AAA"/>
    <property type="match status" value="1"/>
</dbReference>
<evidence type="ECO:0000259" key="8">
    <source>
        <dbReference type="PROSITE" id="PS50893"/>
    </source>
</evidence>
<evidence type="ECO:0000256" key="1">
    <source>
        <dbReference type="ARBA" id="ARBA00004651"/>
    </source>
</evidence>
<dbReference type="Proteomes" id="UP000320806">
    <property type="component" value="Unassembled WGS sequence"/>
</dbReference>
<dbReference type="NCBIfam" id="TIGR02868">
    <property type="entry name" value="CydC"/>
    <property type="match status" value="1"/>
</dbReference>
<dbReference type="OrthoDB" id="3237158at2"/>
<dbReference type="InterPro" id="IPR014223">
    <property type="entry name" value="ABC_CydC/D"/>
</dbReference>
<dbReference type="GO" id="GO:0045454">
    <property type="term" value="P:cell redox homeostasis"/>
    <property type="evidence" value="ECO:0007669"/>
    <property type="project" value="InterPro"/>
</dbReference>
<dbReference type="InterPro" id="IPR003593">
    <property type="entry name" value="AAA+_ATPase"/>
</dbReference>
<dbReference type="EMBL" id="VFMO01000001">
    <property type="protein sequence ID" value="TQJ13136.1"/>
    <property type="molecule type" value="Genomic_DNA"/>
</dbReference>
<keyword evidence="11" id="KW-1185">Reference proteome</keyword>
<keyword evidence="2 7" id="KW-0812">Transmembrane</keyword>
<feature type="domain" description="ABC transmembrane type-1" evidence="9">
    <location>
        <begin position="23"/>
        <end position="305"/>
    </location>
</feature>
<evidence type="ECO:0000256" key="5">
    <source>
        <dbReference type="ARBA" id="ARBA00022989"/>
    </source>
</evidence>
<evidence type="ECO:0000259" key="9">
    <source>
        <dbReference type="PROSITE" id="PS50929"/>
    </source>
</evidence>
<evidence type="ECO:0000256" key="3">
    <source>
        <dbReference type="ARBA" id="ARBA00022741"/>
    </source>
</evidence>
<evidence type="ECO:0000256" key="2">
    <source>
        <dbReference type="ARBA" id="ARBA00022692"/>
    </source>
</evidence>
<dbReference type="CDD" id="cd03228">
    <property type="entry name" value="ABCC_MRP_Like"/>
    <property type="match status" value="1"/>
</dbReference>
<organism evidence="10 11">
    <name type="scientific">Yimella lutea</name>
    <dbReference type="NCBI Taxonomy" id="587872"/>
    <lineage>
        <taxon>Bacteria</taxon>
        <taxon>Bacillati</taxon>
        <taxon>Actinomycetota</taxon>
        <taxon>Actinomycetes</taxon>
        <taxon>Micrococcales</taxon>
        <taxon>Dermacoccaceae</taxon>
        <taxon>Yimella</taxon>
    </lineage>
</organism>
<dbReference type="InterPro" id="IPR039421">
    <property type="entry name" value="Type_1_exporter"/>
</dbReference>
<dbReference type="GO" id="GO:0005524">
    <property type="term" value="F:ATP binding"/>
    <property type="evidence" value="ECO:0007669"/>
    <property type="project" value="UniProtKB-KW"/>
</dbReference>
<dbReference type="InterPro" id="IPR003439">
    <property type="entry name" value="ABC_transporter-like_ATP-bd"/>
</dbReference>
<evidence type="ECO:0000256" key="6">
    <source>
        <dbReference type="ARBA" id="ARBA00023136"/>
    </source>
</evidence>
<feature type="transmembrane region" description="Helical" evidence="7">
    <location>
        <begin position="164"/>
        <end position="183"/>
    </location>
</feature>
<feature type="transmembrane region" description="Helical" evidence="7">
    <location>
        <begin position="22"/>
        <end position="47"/>
    </location>
</feature>
<dbReference type="PANTHER" id="PTHR24221">
    <property type="entry name" value="ATP-BINDING CASSETTE SUB-FAMILY B"/>
    <property type="match status" value="1"/>
</dbReference>
<accession>A0A542ECY0</accession>
<dbReference type="AlphaFoldDB" id="A0A542ECY0"/>
<evidence type="ECO:0000313" key="10">
    <source>
        <dbReference type="EMBL" id="TQJ13136.1"/>
    </source>
</evidence>
<dbReference type="Pfam" id="PF00005">
    <property type="entry name" value="ABC_tran"/>
    <property type="match status" value="1"/>
</dbReference>
<feature type="transmembrane region" description="Helical" evidence="7">
    <location>
        <begin position="138"/>
        <end position="158"/>
    </location>
</feature>
<dbReference type="RefSeq" id="WP_141927358.1">
    <property type="nucleotide sequence ID" value="NZ_BAABCI010000015.1"/>
</dbReference>
<dbReference type="SUPFAM" id="SSF90123">
    <property type="entry name" value="ABC transporter transmembrane region"/>
    <property type="match status" value="1"/>
</dbReference>
<proteinExistence type="predicted"/>
<dbReference type="GO" id="GO:0005886">
    <property type="term" value="C:plasma membrane"/>
    <property type="evidence" value="ECO:0007669"/>
    <property type="project" value="UniProtKB-SubCell"/>
</dbReference>
<keyword evidence="3" id="KW-0547">Nucleotide-binding</keyword>
<dbReference type="InterPro" id="IPR036640">
    <property type="entry name" value="ABC1_TM_sf"/>
</dbReference>
<dbReference type="PANTHER" id="PTHR24221:SF654">
    <property type="entry name" value="ATP-BINDING CASSETTE SUB-FAMILY B MEMBER 6"/>
    <property type="match status" value="1"/>
</dbReference>
<dbReference type="Gene3D" id="1.20.1560.10">
    <property type="entry name" value="ABC transporter type 1, transmembrane domain"/>
    <property type="match status" value="1"/>
</dbReference>
<dbReference type="GO" id="GO:0034040">
    <property type="term" value="F:ATPase-coupled lipid transmembrane transporter activity"/>
    <property type="evidence" value="ECO:0007669"/>
    <property type="project" value="TreeGrafter"/>
</dbReference>
<comment type="caution">
    <text evidence="10">The sequence shown here is derived from an EMBL/GenBank/DDBJ whole genome shotgun (WGS) entry which is preliminary data.</text>
</comment>
<keyword evidence="5 7" id="KW-1133">Transmembrane helix</keyword>
<name>A0A542ECY0_9MICO</name>